<protein>
    <submittedName>
        <fullName evidence="2">Uncharacterized protein</fullName>
    </submittedName>
</protein>
<comment type="caution">
    <text evidence="2">The sequence shown here is derived from an EMBL/GenBank/DDBJ whole genome shotgun (WGS) entry which is preliminary data.</text>
</comment>
<evidence type="ECO:0000313" key="3">
    <source>
        <dbReference type="Proteomes" id="UP000481030"/>
    </source>
</evidence>
<dbReference type="EMBL" id="WBOS01000004">
    <property type="protein sequence ID" value="KAB2336159.1"/>
    <property type="molecule type" value="Genomic_DNA"/>
</dbReference>
<evidence type="ECO:0000313" key="2">
    <source>
        <dbReference type="EMBL" id="KAB2336159.1"/>
    </source>
</evidence>
<dbReference type="AlphaFoldDB" id="A0A6L3V4X2"/>
<dbReference type="OrthoDB" id="2872191at2"/>
<evidence type="ECO:0000256" key="1">
    <source>
        <dbReference type="SAM" id="Phobius"/>
    </source>
</evidence>
<organism evidence="2 3">
    <name type="scientific">Cytobacillus depressus</name>
    <dbReference type="NCBI Taxonomy" id="1602942"/>
    <lineage>
        <taxon>Bacteria</taxon>
        <taxon>Bacillati</taxon>
        <taxon>Bacillota</taxon>
        <taxon>Bacilli</taxon>
        <taxon>Bacillales</taxon>
        <taxon>Bacillaceae</taxon>
        <taxon>Cytobacillus</taxon>
    </lineage>
</organism>
<accession>A0A6L3V4X2</accession>
<dbReference type="Proteomes" id="UP000481030">
    <property type="component" value="Unassembled WGS sequence"/>
</dbReference>
<keyword evidence="3" id="KW-1185">Reference proteome</keyword>
<keyword evidence="1" id="KW-1133">Transmembrane helix</keyword>
<gene>
    <name evidence="2" type="ORF">F7731_11710</name>
</gene>
<feature type="transmembrane region" description="Helical" evidence="1">
    <location>
        <begin position="53"/>
        <end position="74"/>
    </location>
</feature>
<keyword evidence="1" id="KW-0812">Transmembrane</keyword>
<sequence>MKRNSEEEIRKLHKAQRVALYWLLGLIYSAFIGLQLGRVQAIADFNYSLHEIMYVPLNIAMFIVPVLLPIYLYFSIKYLRKRGRVKGNFKATIKAAVVIISVIIIVSIVNHQFHELSTGGVFKLEEKLQEKGKYYLIFDDKKIKVSMNEYKLVKVNEKYLVNFIWNSKTPNKGSLETIEPIY</sequence>
<proteinExistence type="predicted"/>
<keyword evidence="1" id="KW-0472">Membrane</keyword>
<feature type="transmembrane region" description="Helical" evidence="1">
    <location>
        <begin position="20"/>
        <end position="41"/>
    </location>
</feature>
<dbReference type="RefSeq" id="WP_151534963.1">
    <property type="nucleotide sequence ID" value="NZ_WBOS01000004.1"/>
</dbReference>
<reference evidence="2 3" key="1">
    <citation type="journal article" date="2016" name="Antonie Van Leeuwenhoek">
        <title>Bacillus depressus sp. nov., isolated from soil of a sunflower field.</title>
        <authorList>
            <person name="Wei X."/>
            <person name="Xin D."/>
            <person name="Xin Y."/>
            <person name="Zhang H."/>
            <person name="Wang T."/>
            <person name="Zhang J."/>
        </authorList>
    </citation>
    <scope>NUCLEOTIDE SEQUENCE [LARGE SCALE GENOMIC DNA]</scope>
    <source>
        <strain evidence="2 3">BZ1</strain>
    </source>
</reference>
<name>A0A6L3V4X2_9BACI</name>
<feature type="transmembrane region" description="Helical" evidence="1">
    <location>
        <begin position="95"/>
        <end position="113"/>
    </location>
</feature>